<proteinExistence type="predicted"/>
<dbReference type="Gene3D" id="1.10.3680.10">
    <property type="entry name" value="TerB-like"/>
    <property type="match status" value="1"/>
</dbReference>
<sequence>MRSYPTDSPQAVARIVSLALLADGNLHPRELGALQRLQFNQAASLPEGTLQTVLRDFCEDLLATHAAAPASTLTLDDTTIDALLDEVQDESLRIRVLQLCAAVIEADAHLARSEFRVLQAAARRWHVSIDRLDLLRALDAAHV</sequence>
<dbReference type="InterPro" id="IPR029024">
    <property type="entry name" value="TerB-like"/>
</dbReference>
<reference evidence="1 2" key="1">
    <citation type="submission" date="2024-09" db="EMBL/GenBank/DDBJ databases">
        <title>Novel species of the genus Pelomonas and Roseateles isolated from streams.</title>
        <authorList>
            <person name="Lu H."/>
        </authorList>
    </citation>
    <scope>NUCLEOTIDE SEQUENCE [LARGE SCALE GENOMIC DNA]</scope>
    <source>
        <strain evidence="1 2">DC23W</strain>
    </source>
</reference>
<dbReference type="EMBL" id="JBIGHY010000004">
    <property type="protein sequence ID" value="MFG6414708.1"/>
    <property type="molecule type" value="Genomic_DNA"/>
</dbReference>
<gene>
    <name evidence="1" type="ORF">ACG02S_12450</name>
</gene>
<name>A0ABW7EPX8_9BURK</name>
<accession>A0ABW7EPX8</accession>
<dbReference type="SUPFAM" id="SSF158682">
    <property type="entry name" value="TerB-like"/>
    <property type="match status" value="1"/>
</dbReference>
<evidence type="ECO:0000313" key="2">
    <source>
        <dbReference type="Proteomes" id="UP001606300"/>
    </source>
</evidence>
<keyword evidence="2" id="KW-1185">Reference proteome</keyword>
<organism evidence="1 2">
    <name type="scientific">Pelomonas dachongensis</name>
    <dbReference type="NCBI Taxonomy" id="3299029"/>
    <lineage>
        <taxon>Bacteria</taxon>
        <taxon>Pseudomonadati</taxon>
        <taxon>Pseudomonadota</taxon>
        <taxon>Betaproteobacteria</taxon>
        <taxon>Burkholderiales</taxon>
        <taxon>Sphaerotilaceae</taxon>
        <taxon>Roseateles</taxon>
    </lineage>
</organism>
<protein>
    <submittedName>
        <fullName evidence="1">TerB family tellurite resistance protein</fullName>
    </submittedName>
</protein>
<comment type="caution">
    <text evidence="1">The sequence shown here is derived from an EMBL/GenBank/DDBJ whole genome shotgun (WGS) entry which is preliminary data.</text>
</comment>
<evidence type="ECO:0000313" key="1">
    <source>
        <dbReference type="EMBL" id="MFG6414708.1"/>
    </source>
</evidence>
<dbReference type="RefSeq" id="WP_394470784.1">
    <property type="nucleotide sequence ID" value="NZ_JBIGHY010000004.1"/>
</dbReference>
<dbReference type="Proteomes" id="UP001606300">
    <property type="component" value="Unassembled WGS sequence"/>
</dbReference>